<protein>
    <submittedName>
        <fullName evidence="1">Uncharacterized protein</fullName>
    </submittedName>
</protein>
<proteinExistence type="predicted"/>
<dbReference type="PANTHER" id="PTHR46704:SF1">
    <property type="entry name" value="TELOMERE LENGTH REGULATION PROTEIN TEL2 HOMOLOG"/>
    <property type="match status" value="1"/>
</dbReference>
<dbReference type="Proteomes" id="UP000694388">
    <property type="component" value="Unplaced"/>
</dbReference>
<dbReference type="Ensembl" id="ENSEBUT00000002633.1">
    <property type="protein sequence ID" value="ENSEBUP00000002282.1"/>
    <property type="gene ID" value="ENSEBUG00000001792.1"/>
</dbReference>
<accession>A0A8C4PX78</accession>
<reference evidence="1" key="1">
    <citation type="submission" date="2025-08" db="UniProtKB">
        <authorList>
            <consortium name="Ensembl"/>
        </authorList>
    </citation>
    <scope>IDENTIFICATION</scope>
</reference>
<dbReference type="AlphaFoldDB" id="A0A8C4PX78"/>
<name>A0A8C4PX78_EPTBU</name>
<keyword evidence="2" id="KW-1185">Reference proteome</keyword>
<dbReference type="PANTHER" id="PTHR46704">
    <property type="entry name" value="CXC DOMAIN-CONTAINING PROTEIN-RELATED"/>
    <property type="match status" value="1"/>
</dbReference>
<dbReference type="GeneTree" id="ENSGT00940000166562"/>
<organism evidence="1 2">
    <name type="scientific">Eptatretus burgeri</name>
    <name type="common">Inshore hagfish</name>
    <dbReference type="NCBI Taxonomy" id="7764"/>
    <lineage>
        <taxon>Eukaryota</taxon>
        <taxon>Metazoa</taxon>
        <taxon>Chordata</taxon>
        <taxon>Craniata</taxon>
        <taxon>Vertebrata</taxon>
        <taxon>Cyclostomata</taxon>
        <taxon>Myxini</taxon>
        <taxon>Myxiniformes</taxon>
        <taxon>Myxinidae</taxon>
        <taxon>Eptatretinae</taxon>
        <taxon>Eptatretus</taxon>
    </lineage>
</organism>
<reference evidence="1" key="2">
    <citation type="submission" date="2025-09" db="UniProtKB">
        <authorList>
            <consortium name="Ensembl"/>
        </authorList>
    </citation>
    <scope>IDENTIFICATION</scope>
</reference>
<sequence>MGTLITCQVHKKKPTLLLLNALHVASTGAEVQIISPDTDVLLLALRRYPQLGHNPSFITVVGDKRRTIFLKPMYDSIGDCLAAALPGFHAFTGCDTTGHFAGKGKQGCWKALKKSSVNVIEAFIQLGSNRTISPEMELALELFVCQLYLPGTELCELSSLRWHMFKKSFAESEKLPPTKGALEQHIKRAHYQATVWYHDEIAKPKLPEPSEYGWTLENNLYRPVITHLPPAPKAVLELVMCKCAERHVVPASEQIVYAQRCALVRHLMTSVRTLNNQQPLIQMTVMMNYN</sequence>
<dbReference type="OMA" id="CESTHLE"/>
<evidence type="ECO:0000313" key="1">
    <source>
        <dbReference type="Ensembl" id="ENSEBUP00000002282.1"/>
    </source>
</evidence>
<evidence type="ECO:0000313" key="2">
    <source>
        <dbReference type="Proteomes" id="UP000694388"/>
    </source>
</evidence>